<proteinExistence type="inferred from homology"/>
<dbReference type="InterPro" id="IPR026664">
    <property type="entry name" value="Stereocilin-rel"/>
</dbReference>
<dbReference type="GO" id="GO:0009986">
    <property type="term" value="C:cell surface"/>
    <property type="evidence" value="ECO:0007669"/>
    <property type="project" value="TreeGrafter"/>
</dbReference>
<dbReference type="Pfam" id="PF06060">
    <property type="entry name" value="Mesothelin"/>
    <property type="match status" value="1"/>
</dbReference>
<organism evidence="7 8">
    <name type="scientific">Albula goreensis</name>
    <dbReference type="NCBI Taxonomy" id="1534307"/>
    <lineage>
        <taxon>Eukaryota</taxon>
        <taxon>Metazoa</taxon>
        <taxon>Chordata</taxon>
        <taxon>Craniata</taxon>
        <taxon>Vertebrata</taxon>
        <taxon>Euteleostomi</taxon>
        <taxon>Actinopterygii</taxon>
        <taxon>Neopterygii</taxon>
        <taxon>Teleostei</taxon>
        <taxon>Albuliformes</taxon>
        <taxon>Albulidae</taxon>
        <taxon>Albula</taxon>
    </lineage>
</organism>
<dbReference type="OrthoDB" id="9329195at2759"/>
<comment type="subcellular location">
    <subcellularLocation>
        <location evidence="1">Membrane</location>
    </subcellularLocation>
</comment>
<accession>A0A8T3DJG8</accession>
<dbReference type="PANTHER" id="PTHR23412:SF6">
    <property type="entry name" value="MESOTHELIN"/>
    <property type="match status" value="1"/>
</dbReference>
<dbReference type="Proteomes" id="UP000829720">
    <property type="component" value="Unassembled WGS sequence"/>
</dbReference>
<name>A0A8T3DJG8_9TELE</name>
<evidence type="ECO:0000256" key="2">
    <source>
        <dbReference type="ARBA" id="ARBA00011016"/>
    </source>
</evidence>
<evidence type="ECO:0000256" key="6">
    <source>
        <dbReference type="ARBA" id="ARBA00023180"/>
    </source>
</evidence>
<evidence type="ECO:0000313" key="8">
    <source>
        <dbReference type="Proteomes" id="UP000829720"/>
    </source>
</evidence>
<dbReference type="GO" id="GO:0016020">
    <property type="term" value="C:membrane"/>
    <property type="evidence" value="ECO:0007669"/>
    <property type="project" value="UniProtKB-SubCell"/>
</dbReference>
<keyword evidence="6" id="KW-0325">Glycoprotein</keyword>
<sequence>MLCSFSTEEYACASPIGLTAQHLVTLLKCKLNSNVTSSKETWKLFITKVSGILDEALDLFSNMMASSDNPSTAHVLDVIGEIRIDSFSTADLRSIPFVNQWFQIKLKPFLPSVSKEFLSCLSTKNFSCETYQAVLKTLNHHYSEMDSHRQMLVYSEFVDIFLSQKDTADPGCISSTHGSADWLERNFGNFAAFASFTDLQRLNKDFSATDAYGHFTTNQLAEVASIPGHLKNGEDVKGLMDHVNASSLDLFFDMVSPAVQEHESMFPVSVRSEMLQQVFDRGGLAEPSVSDADVQVWLTKRLRPLLANLSEAHVAPYFSIVKERHCITSQEAVEQLDYVHSTLHSDTQTEIYNHILASLKGPDPLRCYESGSYYSFLTSSFLNFQFPDLSTFLSLMPPSQKSELINSIPPPDLSELFRRPKVVDNNEELCTIFDNYGNTSNFLETQEDVPEDVRGEILPCVWPSALSSDTQEEADLWFEKRLKLYLSFLTKDLISSTETHSAKCLPFSKFVSSLGGSYNYDKADFTREDVYNTIKTYLSTGTKTKCYNATDPQLSSKAWFVNYIGDFIIYITLDDLNSFGTAAQLQPFSTNHANLQLFNHSSVPANVSNFFVELIFLEDSNFNPLLLPIHFRCRAPGSAFSQLNGDESMVILHNLTQLCTDLDPEVSAALAGNFETIKSDTIATLGNESVGLTTGQITAAKPSVILLSLSTLSVVTGWNQGQSITIVQSLLKTSFQIINVGHLEQLGSLVAGVPSELISSIDSTGILQTAGNPSFITNIMAAPQIIQQTYVNKIIAVDSQPAMLLENVPDAMATEIPRTLLEFPSNSHERINKKKWKYDQAVLLFETVANGFSEDPDQISSTVLQGFTCTRVQTFKPVRVRKLIRACRRKGPNKVVLRETQLTCMYNLIKDFDTSGFQLYPPDLLLYYNYDVVKTQCRTYFTEIGAANFDIISEALKDKKAILLDNAKTCLGITGTAISSENVEVLGNMCCTLDGSYIENSNPLILEKLKNCKDLSTGQIKSVEKLLFTGTTVYGSTATWDAQTLNSLGILPLYMTTDFWGHFNKAEKIKFLKSFMRTLRKNKTEKRKLKKLFKECNKFFRSKRAAESNCTTGIITQVEISSEAFPFGYPDTQFRICLTATTVKDNLAALAEKVDDDAFQEIILEKLNEAYPAGIPDEQVQVLGSVSRAASIDDISKWNITKIDTLAALMVADDGEWEPDKSEAIITKYLSTAGNSLGTAELNSIGGTNLCSLEASVLKGITPNSLKNANALTISNCSIEKKRELFSVAERAFSNRNTVSLDVYQLIESYLGGAPERYIKTLAASNVSMDMSTFTSLDPDVVNALSVNDVKLLLGSNLPDLKTFENQTIVQDWIKRQLQSELNGLGLNITGGRADPTPTGIGVINTTATGAVTTPIATTTGHGGPSTKSAHGLHLLLLAVVLTALHILQ</sequence>
<gene>
    <name evidence="7" type="ORF">AGOR_G00092260</name>
</gene>
<dbReference type="EMBL" id="JAERUA010000008">
    <property type="protein sequence ID" value="KAI1896190.1"/>
    <property type="molecule type" value="Genomic_DNA"/>
</dbReference>
<evidence type="ECO:0000313" key="7">
    <source>
        <dbReference type="EMBL" id="KAI1896190.1"/>
    </source>
</evidence>
<evidence type="ECO:0000256" key="4">
    <source>
        <dbReference type="ARBA" id="ARBA00022889"/>
    </source>
</evidence>
<evidence type="ECO:0000256" key="5">
    <source>
        <dbReference type="ARBA" id="ARBA00023136"/>
    </source>
</evidence>
<evidence type="ECO:0000256" key="1">
    <source>
        <dbReference type="ARBA" id="ARBA00004370"/>
    </source>
</evidence>
<dbReference type="GO" id="GO:0007160">
    <property type="term" value="P:cell-matrix adhesion"/>
    <property type="evidence" value="ECO:0007669"/>
    <property type="project" value="TreeGrafter"/>
</dbReference>
<comment type="caution">
    <text evidence="7">The sequence shown here is derived from an EMBL/GenBank/DDBJ whole genome shotgun (WGS) entry which is preliminary data.</text>
</comment>
<evidence type="ECO:0008006" key="9">
    <source>
        <dbReference type="Google" id="ProtNLM"/>
    </source>
</evidence>
<reference evidence="7" key="1">
    <citation type="submission" date="2021-01" db="EMBL/GenBank/DDBJ databases">
        <authorList>
            <person name="Zahm M."/>
            <person name="Roques C."/>
            <person name="Cabau C."/>
            <person name="Klopp C."/>
            <person name="Donnadieu C."/>
            <person name="Jouanno E."/>
            <person name="Lampietro C."/>
            <person name="Louis A."/>
            <person name="Herpin A."/>
            <person name="Echchiki A."/>
            <person name="Berthelot C."/>
            <person name="Parey E."/>
            <person name="Roest-Crollius H."/>
            <person name="Braasch I."/>
            <person name="Postlethwait J."/>
            <person name="Bobe J."/>
            <person name="Montfort J."/>
            <person name="Bouchez O."/>
            <person name="Begum T."/>
            <person name="Mejri S."/>
            <person name="Adams A."/>
            <person name="Chen W.-J."/>
            <person name="Guiguen Y."/>
        </authorList>
    </citation>
    <scope>NUCLEOTIDE SEQUENCE</scope>
    <source>
        <tissue evidence="7">Blood</tissue>
    </source>
</reference>
<comment type="similarity">
    <text evidence="2">Belongs to the mesothelin family.</text>
</comment>
<keyword evidence="8" id="KW-1185">Reference proteome</keyword>
<dbReference type="InterPro" id="IPR010335">
    <property type="entry name" value="Mesothelin"/>
</dbReference>
<evidence type="ECO:0000256" key="3">
    <source>
        <dbReference type="ARBA" id="ARBA00022729"/>
    </source>
</evidence>
<keyword evidence="4" id="KW-0130">Cell adhesion</keyword>
<keyword evidence="5" id="KW-0472">Membrane</keyword>
<dbReference type="PANTHER" id="PTHR23412">
    <property type="entry name" value="STEREOCILIN RELATED"/>
    <property type="match status" value="1"/>
</dbReference>
<keyword evidence="3" id="KW-0732">Signal</keyword>
<protein>
    <recommendedName>
        <fullName evidence="9">Mesothelin-like protein</fullName>
    </recommendedName>
</protein>